<feature type="region of interest" description="Disordered" evidence="1">
    <location>
        <begin position="140"/>
        <end position="177"/>
    </location>
</feature>
<dbReference type="Proteomes" id="UP000662466">
    <property type="component" value="Unassembled WGS sequence"/>
</dbReference>
<proteinExistence type="predicted"/>
<organism evidence="3 5">
    <name type="scientific">Aspergillus hiratsukae</name>
    <dbReference type="NCBI Taxonomy" id="1194566"/>
    <lineage>
        <taxon>Eukaryota</taxon>
        <taxon>Fungi</taxon>
        <taxon>Dikarya</taxon>
        <taxon>Ascomycota</taxon>
        <taxon>Pezizomycotina</taxon>
        <taxon>Eurotiomycetes</taxon>
        <taxon>Eurotiomycetidae</taxon>
        <taxon>Eurotiales</taxon>
        <taxon>Aspergillaceae</taxon>
        <taxon>Aspergillus</taxon>
        <taxon>Aspergillus subgen. Fumigati</taxon>
    </lineage>
</organism>
<gene>
    <name evidence="2" type="ORF">CNMCM5793_000681</name>
    <name evidence="3" type="ORF">CNMCM6106_006706</name>
</gene>
<accession>A0A8H6ULM5</accession>
<dbReference type="EMBL" id="JACBAD010002120">
    <property type="protein sequence ID" value="KAF7114911.1"/>
    <property type="molecule type" value="Genomic_DNA"/>
</dbReference>
<name>A0A8H6ULM5_9EURO</name>
<evidence type="ECO:0000313" key="2">
    <source>
        <dbReference type="EMBL" id="KAF7114911.1"/>
    </source>
</evidence>
<reference evidence="3" key="1">
    <citation type="submission" date="2020-06" db="EMBL/GenBank/DDBJ databases">
        <title>Draft genome sequences of strains closely related to Aspergillus parafelis and Aspergillus hiratsukae.</title>
        <authorList>
            <person name="Dos Santos R.A.C."/>
            <person name="Rivero-Menendez O."/>
            <person name="Steenwyk J.L."/>
            <person name="Mead M.E."/>
            <person name="Goldman G.H."/>
            <person name="Alastruey-Izquierdo A."/>
            <person name="Rokas A."/>
        </authorList>
    </citation>
    <scope>NUCLEOTIDE SEQUENCE</scope>
    <source>
        <strain evidence="2">CNM-CM5793</strain>
        <strain evidence="3">CNM-CM6106</strain>
    </source>
</reference>
<keyword evidence="4" id="KW-1185">Reference proteome</keyword>
<dbReference type="Proteomes" id="UP000630445">
    <property type="component" value="Unassembled WGS sequence"/>
</dbReference>
<dbReference type="AlphaFoldDB" id="A0A8H6ULM5"/>
<dbReference type="OrthoDB" id="1022638at2759"/>
<comment type="caution">
    <text evidence="3">The sequence shown here is derived from an EMBL/GenBank/DDBJ whole genome shotgun (WGS) entry which is preliminary data.</text>
</comment>
<evidence type="ECO:0000313" key="5">
    <source>
        <dbReference type="Proteomes" id="UP000662466"/>
    </source>
</evidence>
<protein>
    <submittedName>
        <fullName evidence="3">Uncharacterized protein</fullName>
    </submittedName>
</protein>
<feature type="compositionally biased region" description="Basic residues" evidence="1">
    <location>
        <begin position="144"/>
        <end position="157"/>
    </location>
</feature>
<sequence>MGARRQLEIPELQNAAMSLCKKRLDNKLRAVPTADTVNFVYTDTRLGSPLRRLVVDVWMRRATMQWYLVRKDELPREFLEDLCGKLIGRIESMGISEFGLPDSEECYYVRPSLPRHSNEEEPCSWAREDVDVPQLATPAQMQNRKFKRPSSRIHRSSRPSSLGDMTQASAAVDGKRKDIITDEMTHLKI</sequence>
<evidence type="ECO:0000256" key="1">
    <source>
        <dbReference type="SAM" id="MobiDB-lite"/>
    </source>
</evidence>
<evidence type="ECO:0000313" key="4">
    <source>
        <dbReference type="Proteomes" id="UP000630445"/>
    </source>
</evidence>
<evidence type="ECO:0000313" key="3">
    <source>
        <dbReference type="EMBL" id="KAF7159433.1"/>
    </source>
</evidence>
<dbReference type="EMBL" id="JACBAF010002275">
    <property type="protein sequence ID" value="KAF7159433.1"/>
    <property type="molecule type" value="Genomic_DNA"/>
</dbReference>